<dbReference type="InterPro" id="IPR003667">
    <property type="entry name" value="NqrDE/RnfAE"/>
</dbReference>
<dbReference type="NCBIfam" id="TIGR01943">
    <property type="entry name" value="rnfA"/>
    <property type="match status" value="1"/>
</dbReference>
<dbReference type="AlphaFoldDB" id="A0A9D1NSB4"/>
<evidence type="ECO:0000313" key="10">
    <source>
        <dbReference type="Proteomes" id="UP000823960"/>
    </source>
</evidence>
<comment type="similarity">
    <text evidence="8">Belongs to the NqrDE/RnfAE family.</text>
</comment>
<evidence type="ECO:0000256" key="3">
    <source>
        <dbReference type="ARBA" id="ARBA00022692"/>
    </source>
</evidence>
<dbReference type="PANTHER" id="PTHR30335">
    <property type="entry name" value="INTEGRAL MEMBRANE PROTEIN OF SOXR-REDUCING COMPLEX"/>
    <property type="match status" value="1"/>
</dbReference>
<keyword evidence="8" id="KW-1003">Cell membrane</keyword>
<evidence type="ECO:0000256" key="2">
    <source>
        <dbReference type="ARBA" id="ARBA00022448"/>
    </source>
</evidence>
<dbReference type="HAMAP" id="MF_00459">
    <property type="entry name" value="RsxA_RnfA"/>
    <property type="match status" value="1"/>
</dbReference>
<dbReference type="GO" id="GO:0012505">
    <property type="term" value="C:endomembrane system"/>
    <property type="evidence" value="ECO:0007669"/>
    <property type="project" value="UniProtKB-SubCell"/>
</dbReference>
<dbReference type="EC" id="7.-.-.-" evidence="8"/>
<gene>
    <name evidence="8" type="primary">rnfA</name>
    <name evidence="9" type="ORF">IAD28_05535</name>
</gene>
<dbReference type="EMBL" id="DVOL01000079">
    <property type="protein sequence ID" value="HIV11135.1"/>
    <property type="molecule type" value="Genomic_DNA"/>
</dbReference>
<evidence type="ECO:0000256" key="1">
    <source>
        <dbReference type="ARBA" id="ARBA00004127"/>
    </source>
</evidence>
<evidence type="ECO:0000256" key="6">
    <source>
        <dbReference type="ARBA" id="ARBA00022989"/>
    </source>
</evidence>
<reference evidence="9" key="2">
    <citation type="journal article" date="2021" name="PeerJ">
        <title>Extensive microbial diversity within the chicken gut microbiome revealed by metagenomics and culture.</title>
        <authorList>
            <person name="Gilroy R."/>
            <person name="Ravi A."/>
            <person name="Getino M."/>
            <person name="Pursley I."/>
            <person name="Horton D.L."/>
            <person name="Alikhan N.F."/>
            <person name="Baker D."/>
            <person name="Gharbi K."/>
            <person name="Hall N."/>
            <person name="Watson M."/>
            <person name="Adriaenssens E.M."/>
            <person name="Foster-Nyarko E."/>
            <person name="Jarju S."/>
            <person name="Secka A."/>
            <person name="Antonio M."/>
            <person name="Oren A."/>
            <person name="Chaudhuri R.R."/>
            <person name="La Ragione R."/>
            <person name="Hildebrand F."/>
            <person name="Pallen M.J."/>
        </authorList>
    </citation>
    <scope>NUCLEOTIDE SEQUENCE</scope>
    <source>
        <strain evidence="9">1370</strain>
    </source>
</reference>
<evidence type="ECO:0000313" key="9">
    <source>
        <dbReference type="EMBL" id="HIV11135.1"/>
    </source>
</evidence>
<evidence type="ECO:0000256" key="4">
    <source>
        <dbReference type="ARBA" id="ARBA00022967"/>
    </source>
</evidence>
<feature type="transmembrane region" description="Helical" evidence="8">
    <location>
        <begin position="166"/>
        <end position="187"/>
    </location>
</feature>
<dbReference type="InterPro" id="IPR050133">
    <property type="entry name" value="NqrDE/RnfAE_oxidrdctase"/>
</dbReference>
<evidence type="ECO:0000256" key="8">
    <source>
        <dbReference type="HAMAP-Rule" id="MF_00459"/>
    </source>
</evidence>
<organism evidence="9 10">
    <name type="scientific">Candidatus Faeciplasma avium</name>
    <dbReference type="NCBI Taxonomy" id="2840798"/>
    <lineage>
        <taxon>Bacteria</taxon>
        <taxon>Bacillati</taxon>
        <taxon>Bacillota</taxon>
        <taxon>Clostridia</taxon>
        <taxon>Eubacteriales</taxon>
        <taxon>Oscillospiraceae</taxon>
        <taxon>Oscillospiraceae incertae sedis</taxon>
        <taxon>Candidatus Faeciplasma</taxon>
    </lineage>
</organism>
<dbReference type="GO" id="GO:0022900">
    <property type="term" value="P:electron transport chain"/>
    <property type="evidence" value="ECO:0007669"/>
    <property type="project" value="UniProtKB-UniRule"/>
</dbReference>
<keyword evidence="2 8" id="KW-0813">Transport</keyword>
<reference evidence="9" key="1">
    <citation type="submission" date="2020-10" db="EMBL/GenBank/DDBJ databases">
        <authorList>
            <person name="Gilroy R."/>
        </authorList>
    </citation>
    <scope>NUCLEOTIDE SEQUENCE</scope>
    <source>
        <strain evidence="9">1370</strain>
    </source>
</reference>
<keyword evidence="4 8" id="KW-1278">Translocase</keyword>
<dbReference type="GO" id="GO:0005886">
    <property type="term" value="C:plasma membrane"/>
    <property type="evidence" value="ECO:0007669"/>
    <property type="project" value="UniProtKB-SubCell"/>
</dbReference>
<evidence type="ECO:0000256" key="7">
    <source>
        <dbReference type="ARBA" id="ARBA00023136"/>
    </source>
</evidence>
<dbReference type="Proteomes" id="UP000823960">
    <property type="component" value="Unassembled WGS sequence"/>
</dbReference>
<comment type="subunit">
    <text evidence="8">The complex is composed of six subunits: RnfA, RnfB, RnfC, RnfD, RnfE and RnfG.</text>
</comment>
<feature type="transmembrane region" description="Helical" evidence="8">
    <location>
        <begin position="99"/>
        <end position="121"/>
    </location>
</feature>
<keyword evidence="6 8" id="KW-1133">Transmembrane helix</keyword>
<keyword evidence="3 8" id="KW-0812">Transmembrane</keyword>
<dbReference type="InterPro" id="IPR011293">
    <property type="entry name" value="Ion_transpt_RnfA/RsxA"/>
</dbReference>
<feature type="transmembrane region" description="Helical" evidence="8">
    <location>
        <begin position="71"/>
        <end position="92"/>
    </location>
</feature>
<sequence>MASCVLGIISAALVNNVVLSRFLGLCPFLGVSKKTSTAVGMGSAVIAVIAASSFVTFLVNRYILERLGLEYLRTIVFILIIAALVQAVEIVLKKKMPSLYKALGVYLPLITTNCAVLGVAIDSAQKGYDLVNTMIYSVGTAVGFLVAIVIMAGIRERIEHNDIPEAFKGMPIVLVTAGLMAIAFVGFSGTL</sequence>
<feature type="transmembrane region" description="Helical" evidence="8">
    <location>
        <begin position="6"/>
        <end position="31"/>
    </location>
</feature>
<keyword evidence="7 8" id="KW-0472">Membrane</keyword>
<name>A0A9D1NSB4_9FIRM</name>
<dbReference type="Pfam" id="PF02508">
    <property type="entry name" value="Rnf-Nqr"/>
    <property type="match status" value="1"/>
</dbReference>
<comment type="subcellular location">
    <subcellularLocation>
        <location evidence="8">Cell membrane</location>
        <topology evidence="8">Multi-pass membrane protein</topology>
    </subcellularLocation>
    <subcellularLocation>
        <location evidence="1">Endomembrane system</location>
        <topology evidence="1">Multi-pass membrane protein</topology>
    </subcellularLocation>
</comment>
<dbReference type="PANTHER" id="PTHR30335:SF0">
    <property type="entry name" value="ION-TRANSLOCATING OXIDOREDUCTASE COMPLEX SUBUNIT A"/>
    <property type="match status" value="1"/>
</dbReference>
<feature type="transmembrane region" description="Helical" evidence="8">
    <location>
        <begin position="38"/>
        <end position="59"/>
    </location>
</feature>
<dbReference type="PIRSF" id="PIRSF006102">
    <property type="entry name" value="NQR_DE"/>
    <property type="match status" value="1"/>
</dbReference>
<keyword evidence="5 8" id="KW-0249">Electron transport</keyword>
<feature type="transmembrane region" description="Helical" evidence="8">
    <location>
        <begin position="133"/>
        <end position="154"/>
    </location>
</feature>
<evidence type="ECO:0000256" key="5">
    <source>
        <dbReference type="ARBA" id="ARBA00022982"/>
    </source>
</evidence>
<proteinExistence type="inferred from homology"/>
<protein>
    <recommendedName>
        <fullName evidence="8">Ion-translocating oxidoreductase complex subunit A</fullName>
        <ecNumber evidence="8">7.-.-.-</ecNumber>
    </recommendedName>
    <alternativeName>
        <fullName evidence="8">Rnf electron transport complex subunit A</fullName>
    </alternativeName>
</protein>
<comment type="caution">
    <text evidence="9">The sequence shown here is derived from an EMBL/GenBank/DDBJ whole genome shotgun (WGS) entry which is preliminary data.</text>
</comment>
<accession>A0A9D1NSB4</accession>
<comment type="function">
    <text evidence="8">Part of a membrane-bound complex that couples electron transfer with translocation of ions across the membrane.</text>
</comment>